<gene>
    <name evidence="3" type="ORF">CTHT_0011380</name>
</gene>
<evidence type="ECO:0000313" key="4">
    <source>
        <dbReference type="Proteomes" id="UP000008066"/>
    </source>
</evidence>
<feature type="compositionally biased region" description="Polar residues" evidence="1">
    <location>
        <begin position="1"/>
        <end position="19"/>
    </location>
</feature>
<dbReference type="PROSITE" id="PS00383">
    <property type="entry name" value="TYR_PHOSPHATASE_1"/>
    <property type="match status" value="1"/>
</dbReference>
<dbReference type="GeneID" id="18255176"/>
<dbReference type="OMA" id="HTIFDFR"/>
<dbReference type="InterPro" id="IPR000387">
    <property type="entry name" value="Tyr_Pase_dom"/>
</dbReference>
<dbReference type="PANTHER" id="PTHR31126">
    <property type="entry name" value="TYROSINE-PROTEIN PHOSPHATASE"/>
    <property type="match status" value="1"/>
</dbReference>
<dbReference type="SUPFAM" id="SSF52799">
    <property type="entry name" value="(Phosphotyrosine protein) phosphatases II"/>
    <property type="match status" value="1"/>
</dbReference>
<dbReference type="InterPro" id="IPR029021">
    <property type="entry name" value="Prot-tyrosine_phosphatase-like"/>
</dbReference>
<dbReference type="STRING" id="759272.G0S0V5"/>
<reference evidence="3 4" key="1">
    <citation type="journal article" date="2011" name="Cell">
        <title>Insight into structure and assembly of the nuclear pore complex by utilizing the genome of a eukaryotic thermophile.</title>
        <authorList>
            <person name="Amlacher S."/>
            <person name="Sarges P."/>
            <person name="Flemming D."/>
            <person name="van Noort V."/>
            <person name="Kunze R."/>
            <person name="Devos D.P."/>
            <person name="Arumugam M."/>
            <person name="Bork P."/>
            <person name="Hurt E."/>
        </authorList>
    </citation>
    <scope>NUCLEOTIDE SEQUENCE [LARGE SCALE GENOMIC DNA]</scope>
    <source>
        <strain evidence="4">DSM 1495 / CBS 144.50 / IMI 039719</strain>
    </source>
</reference>
<dbReference type="AlphaFoldDB" id="G0S0V5"/>
<dbReference type="GO" id="GO:0004721">
    <property type="term" value="F:phosphoprotein phosphatase activity"/>
    <property type="evidence" value="ECO:0007669"/>
    <property type="project" value="InterPro"/>
</dbReference>
<name>G0S0V5_CHATD</name>
<evidence type="ECO:0000313" key="3">
    <source>
        <dbReference type="EMBL" id="EGS22665.1"/>
    </source>
</evidence>
<feature type="region of interest" description="Disordered" evidence="1">
    <location>
        <begin position="1"/>
        <end position="21"/>
    </location>
</feature>
<dbReference type="RefSeq" id="XP_006691657.1">
    <property type="nucleotide sequence ID" value="XM_006691594.1"/>
</dbReference>
<dbReference type="InterPro" id="IPR016130">
    <property type="entry name" value="Tyr_Pase_AS"/>
</dbReference>
<dbReference type="KEGG" id="cthr:CTHT_0011380"/>
<dbReference type="EMBL" id="GL988039">
    <property type="protein sequence ID" value="EGS22665.1"/>
    <property type="molecule type" value="Genomic_DNA"/>
</dbReference>
<proteinExistence type="predicted"/>
<dbReference type="HOGENOM" id="CLU_057546_1_3_1"/>
<protein>
    <recommendedName>
        <fullName evidence="2">Tyrosine specific protein phosphatases domain-containing protein</fullName>
    </recommendedName>
</protein>
<organism evidence="4">
    <name type="scientific">Chaetomium thermophilum (strain DSM 1495 / CBS 144.50 / IMI 039719)</name>
    <name type="common">Thermochaetoides thermophila</name>
    <dbReference type="NCBI Taxonomy" id="759272"/>
    <lineage>
        <taxon>Eukaryota</taxon>
        <taxon>Fungi</taxon>
        <taxon>Dikarya</taxon>
        <taxon>Ascomycota</taxon>
        <taxon>Pezizomycotina</taxon>
        <taxon>Sordariomycetes</taxon>
        <taxon>Sordariomycetidae</taxon>
        <taxon>Sordariales</taxon>
        <taxon>Chaetomiaceae</taxon>
        <taxon>Thermochaetoides</taxon>
    </lineage>
</organism>
<evidence type="ECO:0000256" key="1">
    <source>
        <dbReference type="SAM" id="MobiDB-lite"/>
    </source>
</evidence>
<dbReference type="OrthoDB" id="449382at2759"/>
<dbReference type="InterPro" id="IPR026893">
    <property type="entry name" value="Tyr/Ser_Pase_IphP-type"/>
</dbReference>
<feature type="domain" description="Tyrosine specific protein phosphatases" evidence="2">
    <location>
        <begin position="169"/>
        <end position="235"/>
    </location>
</feature>
<accession>G0S0V5</accession>
<dbReference type="PANTHER" id="PTHR31126:SF1">
    <property type="entry name" value="TYROSINE SPECIFIC PROTEIN PHOSPHATASES DOMAIN-CONTAINING PROTEIN"/>
    <property type="match status" value="1"/>
</dbReference>
<dbReference type="Pfam" id="PF13350">
    <property type="entry name" value="Y_phosphatase3"/>
    <property type="match status" value="1"/>
</dbReference>
<keyword evidence="4" id="KW-1185">Reference proteome</keyword>
<dbReference type="Proteomes" id="UP000008066">
    <property type="component" value="Unassembled WGS sequence"/>
</dbReference>
<evidence type="ECO:0000259" key="2">
    <source>
        <dbReference type="PROSITE" id="PS50056"/>
    </source>
</evidence>
<dbReference type="PROSITE" id="PS50056">
    <property type="entry name" value="TYR_PHOSPHATASE_2"/>
    <property type="match status" value="1"/>
</dbReference>
<dbReference type="Gene3D" id="3.90.190.10">
    <property type="entry name" value="Protein tyrosine phosphatase superfamily"/>
    <property type="match status" value="1"/>
</dbReference>
<sequence>MAIENSGTATPGASNTIQRLPSPPFIHVPGLTNLRDAGGCTLENIPGKAVRRGILFRSAADPCKLDATGVAMLLRLGITHVFDLRSVIELGRSGIQGHGVSGDQGQVHDDQAMCGTGIKRLFVPVFLDKDYSPEALAERFGHYSDGPEGFMKAYATILAAAADPNHPYAPFRTILEHLASRTAPTPVLIHCTAGKDRTGVIIALILALCHVSDETIADEYSLTEIGLASRKEEIIQRLIRPGEALEGDREKAERMVSARKENMLLTLRMIREKYGSVEKYVTEHLGISRESVEQIRRNLIVDVEESSSDKKEREQRPLL</sequence>
<dbReference type="eggNOG" id="ENOG502SP48">
    <property type="taxonomic scope" value="Eukaryota"/>
</dbReference>